<name>A0A841JH10_9SPHI</name>
<dbReference type="Proteomes" id="UP000548326">
    <property type="component" value="Unassembled WGS sequence"/>
</dbReference>
<accession>A0A841JH10</accession>
<evidence type="ECO:0000313" key="1">
    <source>
        <dbReference type="EMBL" id="MBB6128876.1"/>
    </source>
</evidence>
<protein>
    <submittedName>
        <fullName evidence="1">Uncharacterized protein</fullName>
    </submittedName>
</protein>
<sequence>MKTEKYGGRQVFKKWAPEKLIFGQGEKKESIFDGSKF</sequence>
<proteinExistence type="predicted"/>
<evidence type="ECO:0000313" key="2">
    <source>
        <dbReference type="Proteomes" id="UP000548326"/>
    </source>
</evidence>
<comment type="caution">
    <text evidence="1">The sequence shown here is derived from an EMBL/GenBank/DDBJ whole genome shotgun (WGS) entry which is preliminary data.</text>
</comment>
<dbReference type="EMBL" id="JACHCA010000007">
    <property type="protein sequence ID" value="MBB6128876.1"/>
    <property type="molecule type" value="Genomic_DNA"/>
</dbReference>
<gene>
    <name evidence="1" type="ORF">HDF22_002999</name>
</gene>
<dbReference type="AlphaFoldDB" id="A0A841JH10"/>
<organism evidence="1 2">
    <name type="scientific">Mucilaginibacter lappiensis</name>
    <dbReference type="NCBI Taxonomy" id="354630"/>
    <lineage>
        <taxon>Bacteria</taxon>
        <taxon>Pseudomonadati</taxon>
        <taxon>Bacteroidota</taxon>
        <taxon>Sphingobacteriia</taxon>
        <taxon>Sphingobacteriales</taxon>
        <taxon>Sphingobacteriaceae</taxon>
        <taxon>Mucilaginibacter</taxon>
    </lineage>
</organism>
<reference evidence="1 2" key="1">
    <citation type="submission" date="2020-08" db="EMBL/GenBank/DDBJ databases">
        <title>Genomic Encyclopedia of Type Strains, Phase IV (KMG-V): Genome sequencing to study the core and pangenomes of soil and plant-associated prokaryotes.</title>
        <authorList>
            <person name="Whitman W."/>
        </authorList>
    </citation>
    <scope>NUCLEOTIDE SEQUENCE [LARGE SCALE GENOMIC DNA]</scope>
    <source>
        <strain evidence="1 2">MP601</strain>
    </source>
</reference>